<keyword evidence="10" id="KW-0833">Ubl conjugation pathway</keyword>
<sequence length="918" mass="95590">MADQLATKYASQLQQLSAIFPDWDEQDLLFTLQDAKGNLEEAAVMITEGRAQQFTTANSKKKAPKPKDKALSSRNADNGGWGDAGSFDSGFDNKSTRGGRGARGGRGGSRGGRGGRGGEPSRGGRGGRGGSRAGRGGFSRSNEAWGASTSNDASKGWGESATTTEGWGESASAAPAITQEDGGWGAEPEQPSMHAPKGSNADDFSGSGGWGDAPAPKEVEKAVKQGGNAWQPEIEKPVPVAQPSAPVVKPKLTWAQIAKPAEKPKPAPAPAPAAEPPLATDDNAGGWGDEPGQTTSDEPVAQESSEVPAEALEETPPEAVESFGDAPAQEEVEVEAEAIVELTETPAEPEQTQELLPEETAPQSAEQDSWETDPAIAGSGVEQAAGTAPEPPTTYQGPPGFSSVAAKAAPGVQTGPRSNSRAAQRYKEAEGQGVVLPASVGGLTGVEMQFGSLSFGGLQGDGVDSPVPEPKQKSPVQTVPAPSQPQAQAQASPIAPTQPPVTGLSQPPSSTPSQPPVPAPPYQQQPAQQPAFSSPAPHQTLQQQMHAYQYLQQQQAPAQSQTPEHGLQQPQNQFYRGHDFYSPIGTQGEQPQGQQPQQQPQQQQAQIGQANQQPTNSPYEPFGAFGQQSRFLGQQTQGNQQAHAADPYVAAQRSYDSYNASGYPRPPVEEPKPAATPSHPTAPGQLPHQQSGFYSGMGNMGYYQQGPYNPYYQYGQAPQAGFQQYYPRNLYGQPAPQAAPAPIPAAKPQPTQSPYGAPPSYPAFNNEESFGSLGRYDSKPAQPAGQPPAQGQSAIGGSYGSQGLHGFLGMNNAQAGSARPQAPNASEDFKVASSGSNSTASNANATAASGTAGTSGAGVAQAQRASNQPTAIQAQQQGQQGQQQQGFGSYPYGGGYGGQDWGQYGGHYGSRTYSHWQQ</sequence>
<dbReference type="GO" id="GO:0003677">
    <property type="term" value="F:DNA binding"/>
    <property type="evidence" value="ECO:0007669"/>
    <property type="project" value="UniProtKB-KW"/>
</dbReference>
<evidence type="ECO:0000256" key="10">
    <source>
        <dbReference type="ARBA" id="ARBA00022786"/>
    </source>
</evidence>
<dbReference type="GO" id="GO:0000781">
    <property type="term" value="C:chromosome, telomeric region"/>
    <property type="evidence" value="ECO:0007669"/>
    <property type="project" value="UniProtKB-SubCell"/>
</dbReference>
<feature type="compositionally biased region" description="Low complexity" evidence="16">
    <location>
        <begin position="237"/>
        <end position="251"/>
    </location>
</feature>
<dbReference type="InterPro" id="IPR041803">
    <property type="entry name" value="DEF1_CUE"/>
</dbReference>
<feature type="compositionally biased region" description="Acidic residues" evidence="16">
    <location>
        <begin position="328"/>
        <end position="338"/>
    </location>
</feature>
<comment type="similarity">
    <text evidence="4">Belongs to the DEF1 family.</text>
</comment>
<evidence type="ECO:0000256" key="2">
    <source>
        <dbReference type="ARBA" id="ARBA00004496"/>
    </source>
</evidence>
<evidence type="ECO:0000256" key="9">
    <source>
        <dbReference type="ARBA" id="ARBA00022763"/>
    </source>
</evidence>
<feature type="compositionally biased region" description="Polar residues" evidence="16">
    <location>
        <begin position="292"/>
        <end position="305"/>
    </location>
</feature>
<evidence type="ECO:0000313" key="18">
    <source>
        <dbReference type="EMBL" id="KIR44610.1"/>
    </source>
</evidence>
<evidence type="ECO:0000256" key="12">
    <source>
        <dbReference type="ARBA" id="ARBA00022895"/>
    </source>
</evidence>
<dbReference type="CDD" id="cd14368">
    <property type="entry name" value="CUE_DEF1_like"/>
    <property type="match status" value="1"/>
</dbReference>
<feature type="compositionally biased region" description="Low complexity" evidence="16">
    <location>
        <begin position="475"/>
        <end position="495"/>
    </location>
</feature>
<dbReference type="PANTHER" id="PTHR16308">
    <property type="entry name" value="UBIQUITIN ASSOCIATED PROTEIN 2-LIKE/LINGERER"/>
    <property type="match status" value="1"/>
</dbReference>
<feature type="compositionally biased region" description="Low complexity" evidence="16">
    <location>
        <begin position="873"/>
        <end position="890"/>
    </location>
</feature>
<gene>
    <name evidence="18" type="ORF">I312_06240</name>
</gene>
<dbReference type="GO" id="GO:0006281">
    <property type="term" value="P:DNA repair"/>
    <property type="evidence" value="ECO:0007669"/>
    <property type="project" value="UniProtKB-KW"/>
</dbReference>
<proteinExistence type="inferred from homology"/>
<dbReference type="OrthoDB" id="5396806at2759"/>
<evidence type="ECO:0000256" key="15">
    <source>
        <dbReference type="ARBA" id="ARBA00023242"/>
    </source>
</evidence>
<dbReference type="InterPro" id="IPR051833">
    <property type="entry name" value="TC-DDR_regulator"/>
</dbReference>
<evidence type="ECO:0000256" key="7">
    <source>
        <dbReference type="ARBA" id="ARBA00022490"/>
    </source>
</evidence>
<evidence type="ECO:0000256" key="3">
    <source>
        <dbReference type="ARBA" id="ARBA00004574"/>
    </source>
</evidence>
<dbReference type="EMBL" id="KN847997">
    <property type="protein sequence ID" value="KIR44610.1"/>
    <property type="molecule type" value="Genomic_DNA"/>
</dbReference>
<keyword evidence="8" id="KW-0597">Phosphoprotein</keyword>
<feature type="compositionally biased region" description="Low complexity" evidence="16">
    <location>
        <begin position="339"/>
        <end position="361"/>
    </location>
</feature>
<keyword evidence="9" id="KW-0227">DNA damage</keyword>
<keyword evidence="15" id="KW-0539">Nucleus</keyword>
<keyword evidence="7" id="KW-0963">Cytoplasm</keyword>
<dbReference type="InterPro" id="IPR003892">
    <property type="entry name" value="CUE"/>
</dbReference>
<dbReference type="AlphaFoldDB" id="A0A0D0VIE3"/>
<evidence type="ECO:0000256" key="8">
    <source>
        <dbReference type="ARBA" id="ARBA00022553"/>
    </source>
</evidence>
<name>A0A0D0VIE3_CRYGA</name>
<feature type="compositionally biased region" description="Polar residues" evidence="16">
    <location>
        <begin position="863"/>
        <end position="872"/>
    </location>
</feature>
<protein>
    <recommendedName>
        <fullName evidence="5">RNA polymerase II degradation factor 1</fullName>
    </recommendedName>
</protein>
<evidence type="ECO:0000256" key="5">
    <source>
        <dbReference type="ARBA" id="ARBA00020536"/>
    </source>
</evidence>
<dbReference type="GO" id="GO:0043130">
    <property type="term" value="F:ubiquitin binding"/>
    <property type="evidence" value="ECO:0007669"/>
    <property type="project" value="InterPro"/>
</dbReference>
<keyword evidence="14" id="KW-0234">DNA repair</keyword>
<keyword evidence="6" id="KW-0158">Chromosome</keyword>
<comment type="subcellular location">
    <subcellularLocation>
        <location evidence="3">Chromosome</location>
        <location evidence="3">Telomere</location>
    </subcellularLocation>
    <subcellularLocation>
        <location evidence="2">Cytoplasm</location>
    </subcellularLocation>
    <subcellularLocation>
        <location evidence="1">Nucleus</location>
    </subcellularLocation>
</comment>
<feature type="compositionally biased region" description="Polar residues" evidence="16">
    <location>
        <begin position="626"/>
        <end position="642"/>
    </location>
</feature>
<feature type="region of interest" description="Disordered" evidence="16">
    <location>
        <begin position="50"/>
        <end position="433"/>
    </location>
</feature>
<feature type="compositionally biased region" description="Low complexity" evidence="16">
    <location>
        <begin position="524"/>
        <end position="561"/>
    </location>
</feature>
<keyword evidence="13" id="KW-0238">DNA-binding</keyword>
<feature type="compositionally biased region" description="Gly residues" evidence="16">
    <location>
        <begin position="98"/>
        <end position="137"/>
    </location>
</feature>
<evidence type="ECO:0000256" key="6">
    <source>
        <dbReference type="ARBA" id="ARBA00022454"/>
    </source>
</evidence>
<feature type="compositionally biased region" description="Low complexity" evidence="16">
    <location>
        <begin position="832"/>
        <end position="858"/>
    </location>
</feature>
<evidence type="ECO:0000259" key="17">
    <source>
        <dbReference type="PROSITE" id="PS51140"/>
    </source>
</evidence>
<feature type="region of interest" description="Disordered" evidence="16">
    <location>
        <begin position="452"/>
        <end position="699"/>
    </location>
</feature>
<feature type="compositionally biased region" description="Low complexity" evidence="16">
    <location>
        <begin position="583"/>
        <end position="615"/>
    </location>
</feature>
<dbReference type="GO" id="GO:0005737">
    <property type="term" value="C:cytoplasm"/>
    <property type="evidence" value="ECO:0007669"/>
    <property type="project" value="UniProtKB-SubCell"/>
</dbReference>
<evidence type="ECO:0000256" key="1">
    <source>
        <dbReference type="ARBA" id="ARBA00004123"/>
    </source>
</evidence>
<feature type="region of interest" description="Disordered" evidence="16">
    <location>
        <begin position="728"/>
        <end position="892"/>
    </location>
</feature>
<evidence type="ECO:0000256" key="14">
    <source>
        <dbReference type="ARBA" id="ARBA00023204"/>
    </source>
</evidence>
<feature type="compositionally biased region" description="Low complexity" evidence="16">
    <location>
        <begin position="780"/>
        <end position="796"/>
    </location>
</feature>
<dbReference type="HOGENOM" id="CLU_314538_0_0_1"/>
<reference evidence="18" key="1">
    <citation type="submission" date="2015-01" db="EMBL/GenBank/DDBJ databases">
        <title>The Genome Sequence of Cryptococcus gattii CA1280.</title>
        <authorList>
            <consortium name="The Broad Institute Genomics Platform"/>
            <person name="Cuomo C."/>
            <person name="Litvintseva A."/>
            <person name="Chen Y."/>
            <person name="Heitman J."/>
            <person name="Sun S."/>
            <person name="Springer D."/>
            <person name="Dromer F."/>
            <person name="Young S."/>
            <person name="Zeng Q."/>
            <person name="Gargeya S."/>
            <person name="Abouelleil A."/>
            <person name="Alvarado L."/>
            <person name="Chapman S.B."/>
            <person name="Gainer-Dewar J."/>
            <person name="Goldberg J."/>
            <person name="Griggs A."/>
            <person name="Gujja S."/>
            <person name="Hansen M."/>
            <person name="Howarth C."/>
            <person name="Imamovic A."/>
            <person name="Larimer J."/>
            <person name="Murphy C."/>
            <person name="Naylor J."/>
            <person name="Pearson M."/>
            <person name="Priest M."/>
            <person name="Roberts A."/>
            <person name="Saif S."/>
            <person name="Shea T."/>
            <person name="Sykes S."/>
            <person name="Wortman J."/>
            <person name="Nusbaum C."/>
            <person name="Birren B."/>
        </authorList>
    </citation>
    <scope>NUCLEOTIDE SEQUENCE [LARGE SCALE GENOMIC DNA]</scope>
    <source>
        <strain evidence="18">CA1280</strain>
    </source>
</reference>
<evidence type="ECO:0000256" key="13">
    <source>
        <dbReference type="ARBA" id="ARBA00023125"/>
    </source>
</evidence>
<dbReference type="GO" id="GO:0005634">
    <property type="term" value="C:nucleus"/>
    <property type="evidence" value="ECO:0007669"/>
    <property type="project" value="UniProtKB-SubCell"/>
</dbReference>
<evidence type="ECO:0000256" key="4">
    <source>
        <dbReference type="ARBA" id="ARBA00005491"/>
    </source>
</evidence>
<keyword evidence="11" id="KW-0832">Ubl conjugation</keyword>
<feature type="compositionally biased region" description="Pro residues" evidence="16">
    <location>
        <begin position="737"/>
        <end position="747"/>
    </location>
</feature>
<evidence type="ECO:0000256" key="11">
    <source>
        <dbReference type="ARBA" id="ARBA00022843"/>
    </source>
</evidence>
<organism evidence="18">
    <name type="scientific">Cryptococcus bacillisporus CA1280</name>
    <dbReference type="NCBI Taxonomy" id="1296109"/>
    <lineage>
        <taxon>Eukaryota</taxon>
        <taxon>Fungi</taxon>
        <taxon>Dikarya</taxon>
        <taxon>Basidiomycota</taxon>
        <taxon>Agaricomycotina</taxon>
        <taxon>Tremellomycetes</taxon>
        <taxon>Tremellales</taxon>
        <taxon>Cryptococcaceae</taxon>
        <taxon>Cryptococcus</taxon>
        <taxon>Cryptococcus gattii species complex</taxon>
    </lineage>
</organism>
<dbReference type="Pfam" id="PF02845">
    <property type="entry name" value="CUE"/>
    <property type="match status" value="1"/>
</dbReference>
<feature type="compositionally biased region" description="Pro residues" evidence="16">
    <location>
        <begin position="509"/>
        <end position="523"/>
    </location>
</feature>
<evidence type="ECO:0000256" key="16">
    <source>
        <dbReference type="SAM" id="MobiDB-lite"/>
    </source>
</evidence>
<feature type="domain" description="CUE" evidence="17">
    <location>
        <begin position="8"/>
        <end position="51"/>
    </location>
</feature>
<accession>A0A0D0VIE3</accession>
<dbReference type="PANTHER" id="PTHR16308:SF13">
    <property type="entry name" value="PROTEIN LINGERER"/>
    <property type="match status" value="1"/>
</dbReference>
<feature type="compositionally biased region" description="Pro residues" evidence="16">
    <location>
        <begin position="266"/>
        <end position="275"/>
    </location>
</feature>
<keyword evidence="12" id="KW-0779">Telomere</keyword>
<dbReference type="PROSITE" id="PS51140">
    <property type="entry name" value="CUE"/>
    <property type="match status" value="1"/>
</dbReference>